<name>A0AAV2FD19_9ROSI</name>
<accession>A0AAV2FD19</accession>
<gene>
    <name evidence="1" type="ORF">LTRI10_LOCUS36342</name>
</gene>
<protein>
    <submittedName>
        <fullName evidence="1">Uncharacterized protein</fullName>
    </submittedName>
</protein>
<evidence type="ECO:0000313" key="1">
    <source>
        <dbReference type="EMBL" id="CAL1395947.1"/>
    </source>
</evidence>
<keyword evidence="2" id="KW-1185">Reference proteome</keyword>
<proteinExistence type="predicted"/>
<evidence type="ECO:0000313" key="2">
    <source>
        <dbReference type="Proteomes" id="UP001497516"/>
    </source>
</evidence>
<dbReference type="EMBL" id="OZ034819">
    <property type="protein sequence ID" value="CAL1395947.1"/>
    <property type="molecule type" value="Genomic_DNA"/>
</dbReference>
<dbReference type="PANTHER" id="PTHR35046">
    <property type="entry name" value="ZINC KNUCKLE (CCHC-TYPE) FAMILY PROTEIN"/>
    <property type="match status" value="1"/>
</dbReference>
<dbReference type="PANTHER" id="PTHR35046:SF9">
    <property type="entry name" value="RNA-DIRECTED DNA POLYMERASE"/>
    <property type="match status" value="1"/>
</dbReference>
<reference evidence="1 2" key="1">
    <citation type="submission" date="2024-04" db="EMBL/GenBank/DDBJ databases">
        <authorList>
            <person name="Fracassetti M."/>
        </authorList>
    </citation>
    <scope>NUCLEOTIDE SEQUENCE [LARGE SCALE GENOMIC DNA]</scope>
</reference>
<organism evidence="1 2">
    <name type="scientific">Linum trigynum</name>
    <dbReference type="NCBI Taxonomy" id="586398"/>
    <lineage>
        <taxon>Eukaryota</taxon>
        <taxon>Viridiplantae</taxon>
        <taxon>Streptophyta</taxon>
        <taxon>Embryophyta</taxon>
        <taxon>Tracheophyta</taxon>
        <taxon>Spermatophyta</taxon>
        <taxon>Magnoliopsida</taxon>
        <taxon>eudicotyledons</taxon>
        <taxon>Gunneridae</taxon>
        <taxon>Pentapetalae</taxon>
        <taxon>rosids</taxon>
        <taxon>fabids</taxon>
        <taxon>Malpighiales</taxon>
        <taxon>Linaceae</taxon>
        <taxon>Linum</taxon>
    </lineage>
</organism>
<dbReference type="Proteomes" id="UP001497516">
    <property type="component" value="Chromosome 6"/>
</dbReference>
<dbReference type="AlphaFoldDB" id="A0AAV2FD19"/>
<sequence>MLQVSWSRTQGEPMLSLVIDGESCMNVVSFDVVKKLGLRTSKHPEPYTLHWFNYYSEIKVNKQAKIKFAIGRYEDEIQLDVALMQTSHLLLG</sequence>
<dbReference type="CDD" id="cd00303">
    <property type="entry name" value="retropepsin_like"/>
    <property type="match status" value="1"/>
</dbReference>